<dbReference type="Gene3D" id="3.40.640.10">
    <property type="entry name" value="Type I PLP-dependent aspartate aminotransferase-like (Major domain)"/>
    <property type="match status" value="1"/>
</dbReference>
<dbReference type="PANTHER" id="PTHR46658">
    <property type="entry name" value="CYS OR MET METABOLISM PYRIDOXAL-PHOSPHATE-DEPENDENT ENZYME"/>
    <property type="match status" value="1"/>
</dbReference>
<dbReference type="SUPFAM" id="SSF53383">
    <property type="entry name" value="PLP-dependent transferases"/>
    <property type="match status" value="1"/>
</dbReference>
<dbReference type="PANTHER" id="PTHR46658:SF1">
    <property type="entry name" value="CYS OR MET METABOLISM PYRIDOXAL-PHOSPHATE-DEPENDENT ENZYME"/>
    <property type="match status" value="1"/>
</dbReference>
<dbReference type="InterPro" id="IPR015421">
    <property type="entry name" value="PyrdxlP-dep_Trfase_major"/>
</dbReference>
<organism evidence="1 2">
    <name type="scientific">Anoxynatronum buryatiense</name>
    <dbReference type="NCBI Taxonomy" id="489973"/>
    <lineage>
        <taxon>Bacteria</taxon>
        <taxon>Bacillati</taxon>
        <taxon>Bacillota</taxon>
        <taxon>Clostridia</taxon>
        <taxon>Eubacteriales</taxon>
        <taxon>Clostridiaceae</taxon>
        <taxon>Anoxynatronum</taxon>
    </lineage>
</organism>
<evidence type="ECO:0000313" key="1">
    <source>
        <dbReference type="EMBL" id="SMP48235.1"/>
    </source>
</evidence>
<dbReference type="EMBL" id="FXUF01000003">
    <property type="protein sequence ID" value="SMP48235.1"/>
    <property type="molecule type" value="Genomic_DNA"/>
</dbReference>
<dbReference type="Pfam" id="PF06838">
    <property type="entry name" value="Met_gamma_lyase"/>
    <property type="match status" value="1"/>
</dbReference>
<keyword evidence="2" id="KW-1185">Reference proteome</keyword>
<accession>A0AA45WVG4</accession>
<name>A0AA45WVG4_9CLOT</name>
<dbReference type="AlphaFoldDB" id="A0AA45WVG4"/>
<dbReference type="Proteomes" id="UP001158066">
    <property type="component" value="Unassembled WGS sequence"/>
</dbReference>
<dbReference type="RefSeq" id="WP_283408497.1">
    <property type="nucleotide sequence ID" value="NZ_FXUF01000003.1"/>
</dbReference>
<proteinExistence type="predicted"/>
<comment type="caution">
    <text evidence="1">The sequence shown here is derived from an EMBL/GenBank/DDBJ whole genome shotgun (WGS) entry which is preliminary data.</text>
</comment>
<reference evidence="1" key="1">
    <citation type="submission" date="2017-05" db="EMBL/GenBank/DDBJ databases">
        <authorList>
            <person name="Varghese N."/>
            <person name="Submissions S."/>
        </authorList>
    </citation>
    <scope>NUCLEOTIDE SEQUENCE</scope>
    <source>
        <strain evidence="1">Su22</strain>
    </source>
</reference>
<evidence type="ECO:0000313" key="2">
    <source>
        <dbReference type="Proteomes" id="UP001158066"/>
    </source>
</evidence>
<protein>
    <submittedName>
        <fullName evidence="1">Cystathionine beta-lyase family protein involved in aluminum resistance</fullName>
    </submittedName>
</protein>
<dbReference type="InterPro" id="IPR009651">
    <property type="entry name" value="Met_g_lyase_put"/>
</dbReference>
<dbReference type="Gene3D" id="3.90.1150.60">
    <property type="entry name" value="Methioning gamme-lyase, C-terminal domain"/>
    <property type="match status" value="1"/>
</dbReference>
<sequence>MQETEEILQQLGISSQVIRLVKAAEEAVDPLFRNRESIKEYNQYKVLKAMQKAQLSDHHFQWYTGYGYNDPGREKTEEIFASVFGAEDALVRPNIVNGTHALSLALAGNLFAEDSLLCVTGAPYDTLHQLIGLAGEYPGSLIKSGVHYRQINLKPDNSLDQQAINQAILEKKPTMVYFQRSTGYSFRPALSLTDLESQIQQIKLRWPEIIIMVDNCYGEFLDLKEPLEMGADIIAGSLIKNPGGGIALTGGYVAGKAELVERAASRLTAPGIGKECGLTFGTTRTVLQGLFLAPMIVCEAVKGAILAAKVFESAGYQVQPTWNASRSDIIQGVQLNTPEAVKAFCRGVQAAAPVDHHVTPVAWDMPGYQDPVIMAAGAFIQGSSIELSADGPMRPPYQVYFQGGLTYPHAKFGVMKALDAVINL</sequence>
<gene>
    <name evidence="1" type="ORF">SAMN06296020_103228</name>
</gene>
<dbReference type="InterPro" id="IPR015424">
    <property type="entry name" value="PyrdxlP-dep_Trfase"/>
</dbReference>